<keyword evidence="3" id="KW-1185">Reference proteome</keyword>
<gene>
    <name evidence="2" type="ORF">CRG98_014816</name>
</gene>
<sequence>MAEGSSSRVEDEVTASYELLILVNCLRKLSFFDAVAEGMLHYDDGLELLSHYVASTSARDDQIFVYPYQIKAGLQWPLHDSILEIARYYRIAPTQLTPHALRVLFTFFIYCKPRLTNVGARNNAMYFLEARTNVMGSPIITTDKKSSFVCKKIYFLISRKDWSWRRGPFLDKPSRLLAHEVAEWKKRFPEGFHPLNPTTWVNEANLIRAKLILASRGDVDWVTFSPNQGYLMKESRKRKRQLDDAFDEVEDEDAGFEKTTFFPLAKEPSLQIGDKIVLKRGSVLNFLQTGMSLTRATPEILKSPLNCFDLLSSSMTSMTESGKQIASIQCASSLSTGLRDDVKKLSDMIQSLNKEINEKEREKRAMKQSLD</sequence>
<evidence type="ECO:0000313" key="2">
    <source>
        <dbReference type="EMBL" id="PKI64820.1"/>
    </source>
</evidence>
<dbReference type="EMBL" id="PGOL01000793">
    <property type="protein sequence ID" value="PKI64820.1"/>
    <property type="molecule type" value="Genomic_DNA"/>
</dbReference>
<dbReference type="Proteomes" id="UP000233551">
    <property type="component" value="Unassembled WGS sequence"/>
</dbReference>
<feature type="coiled-coil region" evidence="1">
    <location>
        <begin position="335"/>
        <end position="369"/>
    </location>
</feature>
<evidence type="ECO:0000313" key="3">
    <source>
        <dbReference type="Proteomes" id="UP000233551"/>
    </source>
</evidence>
<reference evidence="2 3" key="1">
    <citation type="submission" date="2017-11" db="EMBL/GenBank/DDBJ databases">
        <title>De-novo sequencing of pomegranate (Punica granatum L.) genome.</title>
        <authorList>
            <person name="Akparov Z."/>
            <person name="Amiraslanov A."/>
            <person name="Hajiyeva S."/>
            <person name="Abbasov M."/>
            <person name="Kaur K."/>
            <person name="Hamwieh A."/>
            <person name="Solovyev V."/>
            <person name="Salamov A."/>
            <person name="Braich B."/>
            <person name="Kosarev P."/>
            <person name="Mahmoud A."/>
            <person name="Hajiyev E."/>
            <person name="Babayeva S."/>
            <person name="Izzatullayeva V."/>
            <person name="Mammadov A."/>
            <person name="Mammadov A."/>
            <person name="Sharifova S."/>
            <person name="Ojaghi J."/>
            <person name="Eynullazada K."/>
            <person name="Bayramov B."/>
            <person name="Abdulazimova A."/>
            <person name="Shahmuradov I."/>
        </authorList>
    </citation>
    <scope>NUCLEOTIDE SEQUENCE [LARGE SCALE GENOMIC DNA]</scope>
    <source>
        <strain evidence="3">cv. AG2017</strain>
        <tissue evidence="2">Leaf</tissue>
    </source>
</reference>
<comment type="caution">
    <text evidence="2">The sequence shown here is derived from an EMBL/GenBank/DDBJ whole genome shotgun (WGS) entry which is preliminary data.</text>
</comment>
<keyword evidence="1" id="KW-0175">Coiled coil</keyword>
<evidence type="ECO:0000256" key="1">
    <source>
        <dbReference type="SAM" id="Coils"/>
    </source>
</evidence>
<proteinExistence type="predicted"/>
<organism evidence="2 3">
    <name type="scientific">Punica granatum</name>
    <name type="common">Pomegranate</name>
    <dbReference type="NCBI Taxonomy" id="22663"/>
    <lineage>
        <taxon>Eukaryota</taxon>
        <taxon>Viridiplantae</taxon>
        <taxon>Streptophyta</taxon>
        <taxon>Embryophyta</taxon>
        <taxon>Tracheophyta</taxon>
        <taxon>Spermatophyta</taxon>
        <taxon>Magnoliopsida</taxon>
        <taxon>eudicotyledons</taxon>
        <taxon>Gunneridae</taxon>
        <taxon>Pentapetalae</taxon>
        <taxon>rosids</taxon>
        <taxon>malvids</taxon>
        <taxon>Myrtales</taxon>
        <taxon>Lythraceae</taxon>
        <taxon>Punica</taxon>
    </lineage>
</organism>
<name>A0A2I0K9G8_PUNGR</name>
<dbReference type="AlphaFoldDB" id="A0A2I0K9G8"/>
<protein>
    <submittedName>
        <fullName evidence="2">Uncharacterized protein</fullName>
    </submittedName>
</protein>
<accession>A0A2I0K9G8</accession>